<name>A0A4C1VRC5_EUMVA</name>
<evidence type="ECO:0000313" key="2">
    <source>
        <dbReference type="Proteomes" id="UP000299102"/>
    </source>
</evidence>
<reference evidence="1 2" key="1">
    <citation type="journal article" date="2019" name="Commun. Biol.">
        <title>The bagworm genome reveals a unique fibroin gene that provides high tensile strength.</title>
        <authorList>
            <person name="Kono N."/>
            <person name="Nakamura H."/>
            <person name="Ohtoshi R."/>
            <person name="Tomita M."/>
            <person name="Numata K."/>
            <person name="Arakawa K."/>
        </authorList>
    </citation>
    <scope>NUCLEOTIDE SEQUENCE [LARGE SCALE GENOMIC DNA]</scope>
</reference>
<dbReference type="AlphaFoldDB" id="A0A4C1VRC5"/>
<dbReference type="Proteomes" id="UP000299102">
    <property type="component" value="Unassembled WGS sequence"/>
</dbReference>
<organism evidence="1 2">
    <name type="scientific">Eumeta variegata</name>
    <name type="common">Bagworm moth</name>
    <name type="synonym">Eumeta japonica</name>
    <dbReference type="NCBI Taxonomy" id="151549"/>
    <lineage>
        <taxon>Eukaryota</taxon>
        <taxon>Metazoa</taxon>
        <taxon>Ecdysozoa</taxon>
        <taxon>Arthropoda</taxon>
        <taxon>Hexapoda</taxon>
        <taxon>Insecta</taxon>
        <taxon>Pterygota</taxon>
        <taxon>Neoptera</taxon>
        <taxon>Endopterygota</taxon>
        <taxon>Lepidoptera</taxon>
        <taxon>Glossata</taxon>
        <taxon>Ditrysia</taxon>
        <taxon>Tineoidea</taxon>
        <taxon>Psychidae</taxon>
        <taxon>Oiketicinae</taxon>
        <taxon>Eumeta</taxon>
    </lineage>
</organism>
<evidence type="ECO:0000313" key="1">
    <source>
        <dbReference type="EMBL" id="GBP40942.1"/>
    </source>
</evidence>
<gene>
    <name evidence="1" type="ORF">EVAR_26022_1</name>
</gene>
<sequence>MSSRDLTNVVGSYVFEEETREAEQELTFISSEFSSVNGDAGPKFSLMEKRAACRIVADYVDVTPDNIVDPKYAVVDESFPLAAFVTKSQFHSDVALKATTKSTGDLGINVYVTTVGLDDIRIDHTIDTTQGRPDDVITFEVDPSCCYLPKSKSAVTYLPEMFVILKRERYGIPLRDAECLLRKRHTRGQQRRAR</sequence>
<comment type="caution">
    <text evidence="1">The sequence shown here is derived from an EMBL/GenBank/DDBJ whole genome shotgun (WGS) entry which is preliminary data.</text>
</comment>
<keyword evidence="2" id="KW-1185">Reference proteome</keyword>
<protein>
    <submittedName>
        <fullName evidence="1">Uncharacterized protein</fullName>
    </submittedName>
</protein>
<accession>A0A4C1VRC5</accession>
<proteinExistence type="predicted"/>
<dbReference type="EMBL" id="BGZK01000390">
    <property type="protein sequence ID" value="GBP40942.1"/>
    <property type="molecule type" value="Genomic_DNA"/>
</dbReference>